<dbReference type="SUPFAM" id="SSF103378">
    <property type="entry name" value="2-methylcitrate dehydratase PrpD"/>
    <property type="match status" value="1"/>
</dbReference>
<evidence type="ECO:0000313" key="15">
    <source>
        <dbReference type="Proteomes" id="UP000289184"/>
    </source>
</evidence>
<dbReference type="Pfam" id="PF19305">
    <property type="entry name" value="MmgE_PrpD_C"/>
    <property type="match status" value="1"/>
</dbReference>
<dbReference type="GO" id="GO:0003994">
    <property type="term" value="F:aconitate hydratase activity"/>
    <property type="evidence" value="ECO:0007669"/>
    <property type="project" value="UniProtKB-EC"/>
</dbReference>
<dbReference type="AlphaFoldDB" id="A0A446CYC9"/>
<dbReference type="InterPro" id="IPR045336">
    <property type="entry name" value="MmgE_PrpD_N"/>
</dbReference>
<dbReference type="GO" id="GO:0006099">
    <property type="term" value="P:tricarboxylic acid cycle"/>
    <property type="evidence" value="ECO:0007669"/>
    <property type="project" value="UniProtKB-KW"/>
</dbReference>
<dbReference type="InterPro" id="IPR042183">
    <property type="entry name" value="MmgE/PrpD_sf_1"/>
</dbReference>
<keyword evidence="9" id="KW-0816">Tricarboxylic acid cycle</keyword>
<dbReference type="EC" id="4.2.1.3" evidence="6"/>
<comment type="pathway">
    <text evidence="2">Carbohydrate metabolism; tricarboxylic acid cycle; isocitrate from oxaloacetate: step 2/2.</text>
</comment>
<evidence type="ECO:0000259" key="13">
    <source>
        <dbReference type="Pfam" id="PF19305"/>
    </source>
</evidence>
<evidence type="ECO:0000256" key="6">
    <source>
        <dbReference type="ARBA" id="ARBA00012926"/>
    </source>
</evidence>
<proteinExistence type="inferred from homology"/>
<dbReference type="Gene3D" id="1.10.4100.10">
    <property type="entry name" value="2-methylcitrate dehydratase PrpD"/>
    <property type="match status" value="1"/>
</dbReference>
<comment type="similarity">
    <text evidence="4">Belongs to the PrpD family.</text>
</comment>
<dbReference type="GO" id="GO:0047547">
    <property type="term" value="F:2-methylcitrate dehydratase activity"/>
    <property type="evidence" value="ECO:0007669"/>
    <property type="project" value="UniProtKB-EC"/>
</dbReference>
<dbReference type="UniPathway" id="UPA00946"/>
<comment type="catalytic activity">
    <reaction evidence="11">
        <text>citrate = D-threo-isocitrate</text>
        <dbReference type="Rhea" id="RHEA:10336"/>
        <dbReference type="ChEBI" id="CHEBI:15562"/>
        <dbReference type="ChEBI" id="CHEBI:16947"/>
        <dbReference type="EC" id="4.2.1.3"/>
    </reaction>
</comment>
<reference evidence="14 15" key="1">
    <citation type="submission" date="2018-07" db="EMBL/GenBank/DDBJ databases">
        <authorList>
            <person name="Peeters C."/>
        </authorList>
    </citation>
    <scope>NUCLEOTIDE SEQUENCE [LARGE SCALE GENOMIC DNA]</scope>
    <source>
        <strain evidence="14 15">LMG 3411</strain>
    </source>
</reference>
<evidence type="ECO:0000256" key="10">
    <source>
        <dbReference type="ARBA" id="ARBA00023239"/>
    </source>
</evidence>
<dbReference type="EC" id="4.2.1.79" evidence="7"/>
<dbReference type="PANTHER" id="PTHR16943:SF8">
    <property type="entry name" value="2-METHYLCITRATE DEHYDRATASE"/>
    <property type="match status" value="1"/>
</dbReference>
<evidence type="ECO:0000256" key="5">
    <source>
        <dbReference type="ARBA" id="ARBA00011245"/>
    </source>
</evidence>
<gene>
    <name evidence="14" type="primary">prpD_2</name>
    <name evidence="14" type="ORF">AGI3411_05784</name>
</gene>
<organism evidence="14 15">
    <name type="scientific">Achromobacter agilis</name>
    <dbReference type="NCBI Taxonomy" id="1353888"/>
    <lineage>
        <taxon>Bacteria</taxon>
        <taxon>Pseudomonadati</taxon>
        <taxon>Pseudomonadota</taxon>
        <taxon>Betaproteobacteria</taxon>
        <taxon>Burkholderiales</taxon>
        <taxon>Alcaligenaceae</taxon>
        <taxon>Achromobacter</taxon>
    </lineage>
</organism>
<protein>
    <recommendedName>
        <fullName evidence="8">2-methylcitrate dehydratase</fullName>
        <ecNumber evidence="6">4.2.1.3</ecNumber>
        <ecNumber evidence="7">4.2.1.79</ecNumber>
    </recommendedName>
</protein>
<dbReference type="InterPro" id="IPR045337">
    <property type="entry name" value="MmgE_PrpD_C"/>
</dbReference>
<dbReference type="FunFam" id="1.10.4100.10:FF:000001">
    <property type="entry name" value="2-methylcitrate dehydratase"/>
    <property type="match status" value="1"/>
</dbReference>
<evidence type="ECO:0000256" key="8">
    <source>
        <dbReference type="ARBA" id="ARBA00017240"/>
    </source>
</evidence>
<evidence type="ECO:0000256" key="4">
    <source>
        <dbReference type="ARBA" id="ARBA00006174"/>
    </source>
</evidence>
<dbReference type="OrthoDB" id="9797528at2"/>
<comment type="catalytic activity">
    <reaction evidence="1">
        <text>(2S,3S)-2-methylcitrate = 2-methyl-cis-aconitate + H2O</text>
        <dbReference type="Rhea" id="RHEA:17725"/>
        <dbReference type="ChEBI" id="CHEBI:15377"/>
        <dbReference type="ChEBI" id="CHEBI:57872"/>
        <dbReference type="ChEBI" id="CHEBI:58853"/>
        <dbReference type="EC" id="4.2.1.79"/>
    </reaction>
</comment>
<dbReference type="GO" id="GO:0051537">
    <property type="term" value="F:2 iron, 2 sulfur cluster binding"/>
    <property type="evidence" value="ECO:0007669"/>
    <property type="project" value="InterPro"/>
</dbReference>
<name>A0A446CYC9_9BURK</name>
<evidence type="ECO:0000256" key="1">
    <source>
        <dbReference type="ARBA" id="ARBA00000096"/>
    </source>
</evidence>
<evidence type="ECO:0000313" key="14">
    <source>
        <dbReference type="EMBL" id="SSW72878.1"/>
    </source>
</evidence>
<evidence type="ECO:0000256" key="2">
    <source>
        <dbReference type="ARBA" id="ARBA00004717"/>
    </source>
</evidence>
<dbReference type="Proteomes" id="UP000289184">
    <property type="component" value="Unassembled WGS sequence"/>
</dbReference>
<keyword evidence="15" id="KW-1185">Reference proteome</keyword>
<dbReference type="Pfam" id="PF03972">
    <property type="entry name" value="MmgE_PrpD_N"/>
    <property type="match status" value="1"/>
</dbReference>
<evidence type="ECO:0000256" key="11">
    <source>
        <dbReference type="ARBA" id="ARBA00023501"/>
    </source>
</evidence>
<evidence type="ECO:0000256" key="9">
    <source>
        <dbReference type="ARBA" id="ARBA00022532"/>
    </source>
</evidence>
<dbReference type="InterPro" id="IPR042188">
    <property type="entry name" value="MmgE/PrpD_sf_2"/>
</dbReference>
<keyword evidence="10 14" id="KW-0456">Lyase</keyword>
<dbReference type="RefSeq" id="WP_129530770.1">
    <property type="nucleotide sequence ID" value="NZ_UFQB01000041.1"/>
</dbReference>
<dbReference type="PANTHER" id="PTHR16943">
    <property type="entry name" value="2-METHYLCITRATE DEHYDRATASE-RELATED"/>
    <property type="match status" value="1"/>
</dbReference>
<comment type="pathway">
    <text evidence="3">Organic acid metabolism; propanoate degradation.</text>
</comment>
<feature type="domain" description="MmgE/PrpD N-terminal" evidence="12">
    <location>
        <begin position="18"/>
        <end position="270"/>
    </location>
</feature>
<dbReference type="InterPro" id="IPR036148">
    <property type="entry name" value="MmgE/PrpD_sf"/>
</dbReference>
<sequence>MSAPISNVRPEPDQVLVDIADYVLNHKIQSGLAYETARNCLIDTLGCGLEALEYPACRKLLGPVVPGTIVPHGAKVPGTQFQLDPVQAAFNIGAMIRWLDFNDTWLAAEWGHPSDNLGGILATADWLSRTAVAAGKPPLLMRDVLTGMIKAHEIQGCIALENSFNKVGLDHVVLVKVASTAVVAQMLGLNRDEVINAVSLAWVDGQSLRTYRHAPNTGSRKSWAAGDATSRAVRLALIARTGEMGYPSVLSAKTWGFYDVLFKGQPFRFQRPYGSYVMENVLFKISFPAEFHAQTAVECAMDIHQRLQGAGKRPEDIAKITIRTHEACLRIIDKKGPLDNPADRDHCIQYMVAVPVLFGRLTAADYEDAVARDPRIDVLRDRIVCVEDPAYTRDYHDPDKRSIANALTVEFADGTRLDEIVCEYPIGHKRRRAEGIPLLEDKFRVNLARMFPARQQNRILDASLDQETLESMPAHEYVDLYAI</sequence>
<dbReference type="InterPro" id="IPR005656">
    <property type="entry name" value="MmgE_PrpD"/>
</dbReference>
<evidence type="ECO:0000256" key="7">
    <source>
        <dbReference type="ARBA" id="ARBA00013124"/>
    </source>
</evidence>
<dbReference type="FunFam" id="3.30.1330.120:FF:000001">
    <property type="entry name" value="2-methylcitrate dehydratase"/>
    <property type="match status" value="1"/>
</dbReference>
<accession>A0A446CYC9</accession>
<dbReference type="NCBIfam" id="TIGR02330">
    <property type="entry name" value="prpD"/>
    <property type="match status" value="1"/>
</dbReference>
<evidence type="ECO:0000259" key="12">
    <source>
        <dbReference type="Pfam" id="PF03972"/>
    </source>
</evidence>
<dbReference type="InterPro" id="IPR012705">
    <property type="entry name" value="2Me_IsoCit_deHydtase_PrpD"/>
</dbReference>
<dbReference type="Gene3D" id="3.30.1330.120">
    <property type="entry name" value="2-methylcitrate dehydratase PrpD"/>
    <property type="match status" value="1"/>
</dbReference>
<dbReference type="NCBIfam" id="NF006943">
    <property type="entry name" value="PRK09425.1"/>
    <property type="match status" value="1"/>
</dbReference>
<dbReference type="GO" id="GO:0019679">
    <property type="term" value="P:propionate metabolic process, methylcitrate cycle"/>
    <property type="evidence" value="ECO:0007669"/>
    <property type="project" value="InterPro"/>
</dbReference>
<dbReference type="EMBL" id="UFQB01000041">
    <property type="protein sequence ID" value="SSW72878.1"/>
    <property type="molecule type" value="Genomic_DNA"/>
</dbReference>
<comment type="subunit">
    <text evidence="5">Monomer.</text>
</comment>
<evidence type="ECO:0000256" key="3">
    <source>
        <dbReference type="ARBA" id="ARBA00005026"/>
    </source>
</evidence>
<feature type="domain" description="MmgE/PrpD C-terminal" evidence="13">
    <location>
        <begin position="287"/>
        <end position="465"/>
    </location>
</feature>